<dbReference type="RefSeq" id="WP_389214195.1">
    <property type="nucleotide sequence ID" value="NZ_JBIACJ010000001.1"/>
</dbReference>
<comment type="function">
    <text evidence="5">Flavin prenyltransferase that catalyzes the synthesis of the prenylated FMN cofactor (prenyl-FMN) for 4-hydroxy-3-polyprenylbenzoic acid decarboxylase UbiD. The prenyltransferase is metal-independent and links a dimethylallyl moiety from dimethylallyl monophosphate (DMAP) to the flavin N5 and C6 atoms of FMN.</text>
</comment>
<feature type="binding site" evidence="5">
    <location>
        <begin position="96"/>
        <end position="99"/>
    </location>
    <ligand>
        <name>FMN</name>
        <dbReference type="ChEBI" id="CHEBI:58210"/>
    </ligand>
</feature>
<reference evidence="7 8" key="1">
    <citation type="submission" date="2024-08" db="EMBL/GenBank/DDBJ databases">
        <title>Two novel Cytobacillus novel species.</title>
        <authorList>
            <person name="Liu G."/>
        </authorList>
    </citation>
    <scope>NUCLEOTIDE SEQUENCE [LARGE SCALE GENOMIC DNA]</scope>
    <source>
        <strain evidence="7 8">FJAT-53684</strain>
    </source>
</reference>
<evidence type="ECO:0000256" key="3">
    <source>
        <dbReference type="ARBA" id="ARBA00022643"/>
    </source>
</evidence>
<dbReference type="EC" id="2.5.1.129" evidence="5"/>
<dbReference type="HAMAP" id="MF_01984">
    <property type="entry name" value="ubiX_pad"/>
    <property type="match status" value="1"/>
</dbReference>
<dbReference type="InterPro" id="IPR003382">
    <property type="entry name" value="Flavoprotein"/>
</dbReference>
<gene>
    <name evidence="5" type="primary">ubiX</name>
    <name evidence="7" type="ORF">ACFYKT_01080</name>
</gene>
<evidence type="ECO:0000256" key="1">
    <source>
        <dbReference type="ARBA" id="ARBA00022602"/>
    </source>
</evidence>
<dbReference type="Proteomes" id="UP001601058">
    <property type="component" value="Unassembled WGS sequence"/>
</dbReference>
<feature type="binding site" evidence="5">
    <location>
        <position position="131"/>
    </location>
    <ligand>
        <name>FMN</name>
        <dbReference type="ChEBI" id="CHEBI:58210"/>
    </ligand>
</feature>
<evidence type="ECO:0000256" key="2">
    <source>
        <dbReference type="ARBA" id="ARBA00022630"/>
    </source>
</evidence>
<comment type="similarity">
    <text evidence="5">Belongs to the UbiX/PAD1 family.</text>
</comment>
<accession>A0ABW6JTW8</accession>
<name>A0ABW6JTW8_9BACI</name>
<organism evidence="7 8">
    <name type="scientific">Cytobacillus mangrovibacter</name>
    <dbReference type="NCBI Taxonomy" id="3299024"/>
    <lineage>
        <taxon>Bacteria</taxon>
        <taxon>Bacillati</taxon>
        <taxon>Bacillota</taxon>
        <taxon>Bacilli</taxon>
        <taxon>Bacillales</taxon>
        <taxon>Bacillaceae</taxon>
        <taxon>Cytobacillus</taxon>
    </lineage>
</organism>
<dbReference type="PANTHER" id="PTHR43374:SF1">
    <property type="entry name" value="FLAVIN PRENYLTRANSFERASE PAD1, MITOCHONDRIAL"/>
    <property type="match status" value="1"/>
</dbReference>
<evidence type="ECO:0000256" key="5">
    <source>
        <dbReference type="HAMAP-Rule" id="MF_01984"/>
    </source>
</evidence>
<dbReference type="EMBL" id="JBIACJ010000001">
    <property type="protein sequence ID" value="MFE8694944.1"/>
    <property type="molecule type" value="Genomic_DNA"/>
</dbReference>
<comment type="caution">
    <text evidence="7">The sequence shown here is derived from an EMBL/GenBank/DDBJ whole genome shotgun (WGS) entry which is preliminary data.</text>
</comment>
<sequence>MADFTQASERRKRILVGITGASGSLYGYTLIRALHQLGVETHVIATEMGEKVMQFECGVKMEELKEFATIHSNENLFASVASGSYLTDGMVIVPCSMNTLGAIANGVGDTLLSRSASVILKEKRNFIIVPREAPFNLIHLRNMTSLAETGACIMPASPGFYHKPTEIWELANFMVARILDMLGIDHRLLERWGEKA</sequence>
<dbReference type="Pfam" id="PF02441">
    <property type="entry name" value="Flavoprotein"/>
    <property type="match status" value="1"/>
</dbReference>
<keyword evidence="3 5" id="KW-0288">FMN</keyword>
<keyword evidence="2 5" id="KW-0285">Flavoprotein</keyword>
<dbReference type="Gene3D" id="3.40.50.1950">
    <property type="entry name" value="Flavin prenyltransferase-like"/>
    <property type="match status" value="1"/>
</dbReference>
<dbReference type="InterPro" id="IPR036551">
    <property type="entry name" value="Flavin_trans-like"/>
</dbReference>
<dbReference type="NCBIfam" id="TIGR00421">
    <property type="entry name" value="ubiX_pad"/>
    <property type="match status" value="1"/>
</dbReference>
<evidence type="ECO:0000313" key="7">
    <source>
        <dbReference type="EMBL" id="MFE8694944.1"/>
    </source>
</evidence>
<dbReference type="InterPro" id="IPR004507">
    <property type="entry name" value="UbiX-like"/>
</dbReference>
<keyword evidence="1 5" id="KW-0637">Prenyltransferase</keyword>
<comment type="caution">
    <text evidence="5">Lacks conserved residue(s) required for the propagation of feature annotation.</text>
</comment>
<keyword evidence="4 5" id="KW-0808">Transferase</keyword>
<evidence type="ECO:0000313" key="8">
    <source>
        <dbReference type="Proteomes" id="UP001601058"/>
    </source>
</evidence>
<dbReference type="PANTHER" id="PTHR43374">
    <property type="entry name" value="FLAVIN PRENYLTRANSFERASE"/>
    <property type="match status" value="1"/>
</dbReference>
<feature type="binding site" evidence="5">
    <location>
        <position position="46"/>
    </location>
    <ligand>
        <name>FMN</name>
        <dbReference type="ChEBI" id="CHEBI:58210"/>
    </ligand>
</feature>
<feature type="binding site" evidence="5">
    <location>
        <position position="161"/>
    </location>
    <ligand>
        <name>dimethylallyl phosphate</name>
        <dbReference type="ChEBI" id="CHEBI:88052"/>
    </ligand>
</feature>
<feature type="binding site" evidence="5">
    <location>
        <position position="177"/>
    </location>
    <ligand>
        <name>dimethylallyl phosphate</name>
        <dbReference type="ChEBI" id="CHEBI:88052"/>
    </ligand>
</feature>
<keyword evidence="8" id="KW-1185">Reference proteome</keyword>
<feature type="binding site" evidence="5">
    <location>
        <begin position="20"/>
        <end position="22"/>
    </location>
    <ligand>
        <name>FMN</name>
        <dbReference type="ChEBI" id="CHEBI:58210"/>
    </ligand>
</feature>
<evidence type="ECO:0000256" key="4">
    <source>
        <dbReference type="ARBA" id="ARBA00022679"/>
    </source>
</evidence>
<protein>
    <recommendedName>
        <fullName evidence="5">Flavin prenyltransferase UbiX</fullName>
        <ecNumber evidence="5">2.5.1.129</ecNumber>
    </recommendedName>
</protein>
<evidence type="ECO:0000259" key="6">
    <source>
        <dbReference type="Pfam" id="PF02441"/>
    </source>
</evidence>
<comment type="catalytic activity">
    <reaction evidence="5">
        <text>dimethylallyl phosphate + FMNH2 = prenylated FMNH2 + phosphate</text>
        <dbReference type="Rhea" id="RHEA:37743"/>
        <dbReference type="ChEBI" id="CHEBI:43474"/>
        <dbReference type="ChEBI" id="CHEBI:57618"/>
        <dbReference type="ChEBI" id="CHEBI:87467"/>
        <dbReference type="ChEBI" id="CHEBI:88052"/>
        <dbReference type="EC" id="2.5.1.129"/>
    </reaction>
</comment>
<dbReference type="NCBIfam" id="NF004685">
    <property type="entry name" value="PRK06029.1"/>
    <property type="match status" value="1"/>
</dbReference>
<proteinExistence type="inferred from homology"/>
<dbReference type="SUPFAM" id="SSF52507">
    <property type="entry name" value="Homo-oligomeric flavin-containing Cys decarboxylases, HFCD"/>
    <property type="match status" value="1"/>
</dbReference>
<feature type="domain" description="Flavoprotein" evidence="6">
    <location>
        <begin position="12"/>
        <end position="182"/>
    </location>
</feature>